<accession>A0A7D4QWQ7</accession>
<dbReference type="EMBL" id="CP054139">
    <property type="protein sequence ID" value="QKJ32429.1"/>
    <property type="molecule type" value="Genomic_DNA"/>
</dbReference>
<dbReference type="RefSeq" id="WP_173417079.1">
    <property type="nucleotide sequence ID" value="NZ_CP054139.1"/>
</dbReference>
<feature type="signal peptide" evidence="1">
    <location>
        <begin position="1"/>
        <end position="20"/>
    </location>
</feature>
<keyword evidence="3" id="KW-1185">Reference proteome</keyword>
<organism evidence="2 3">
    <name type="scientific">Mucilaginibacter mali</name>
    <dbReference type="NCBI Taxonomy" id="2740462"/>
    <lineage>
        <taxon>Bacteria</taxon>
        <taxon>Pseudomonadati</taxon>
        <taxon>Bacteroidota</taxon>
        <taxon>Sphingobacteriia</taxon>
        <taxon>Sphingobacteriales</taxon>
        <taxon>Sphingobacteriaceae</taxon>
        <taxon>Mucilaginibacter</taxon>
    </lineage>
</organism>
<reference evidence="2 3" key="1">
    <citation type="submission" date="2020-05" db="EMBL/GenBank/DDBJ databases">
        <title>Mucilaginibacter mali sp. nov.</title>
        <authorList>
            <person name="Kim H.S."/>
            <person name="Lee K.C."/>
            <person name="Suh M.K."/>
            <person name="Kim J.-S."/>
            <person name="Han K.-I."/>
            <person name="Eom M.K."/>
            <person name="Shin Y.K."/>
            <person name="Lee J.-S."/>
        </authorList>
    </citation>
    <scope>NUCLEOTIDE SEQUENCE [LARGE SCALE GENOMIC DNA]</scope>
    <source>
        <strain evidence="2 3">G2-14</strain>
    </source>
</reference>
<evidence type="ECO:0000313" key="3">
    <source>
        <dbReference type="Proteomes" id="UP000505355"/>
    </source>
</evidence>
<dbReference type="Proteomes" id="UP000505355">
    <property type="component" value="Chromosome"/>
</dbReference>
<sequence>MKKLFISLVVLLMLNICALAQHQAKVKALAQLVATATLKGDFKTVIDHTDPETVKAAGGRDAMVKVMERVFTQMKKQGAYVKSATAGEPGAIVTVNGKLFCLVPEIVGMAVPQSSMMPKGVYTAQSTLLALSTDNGKNWYFVGSGSINEEAIYKKFPELKGKIVFPKPVPPQFTPEA</sequence>
<name>A0A7D4QWQ7_9SPHI</name>
<dbReference type="KEGG" id="mmab:HQ865_22575"/>
<dbReference type="AlphaFoldDB" id="A0A7D4QWQ7"/>
<evidence type="ECO:0000256" key="1">
    <source>
        <dbReference type="SAM" id="SignalP"/>
    </source>
</evidence>
<evidence type="ECO:0000313" key="2">
    <source>
        <dbReference type="EMBL" id="QKJ32429.1"/>
    </source>
</evidence>
<feature type="chain" id="PRO_5028829069" evidence="1">
    <location>
        <begin position="21"/>
        <end position="177"/>
    </location>
</feature>
<gene>
    <name evidence="2" type="ORF">HQ865_22575</name>
</gene>
<protein>
    <submittedName>
        <fullName evidence="2">Uncharacterized protein</fullName>
    </submittedName>
</protein>
<proteinExistence type="predicted"/>
<keyword evidence="1" id="KW-0732">Signal</keyword>